<gene>
    <name evidence="1" type="ORF">L1049_011075</name>
</gene>
<dbReference type="Proteomes" id="UP001415857">
    <property type="component" value="Unassembled WGS sequence"/>
</dbReference>
<dbReference type="AlphaFoldDB" id="A0AAP0RQJ3"/>
<sequence length="142" mass="15744">MTHAISVLETLDDHLDHESVNTAKAKIAGIEGNLLKLLEEIMLSPRLADVYELASVAVEMDDGVEGEEVNEDVVEILQEASGTRLEKVDLSGQWLRFLPRVLVSILGLIVIPNSLVDDLEEKDITCIMRAVFLKGKWPTLHT</sequence>
<reference evidence="1 2" key="1">
    <citation type="journal article" date="2024" name="Plant J.">
        <title>Genome sequences and population genomics reveal climatic adaptation and genomic divergence between two closely related sweetgum species.</title>
        <authorList>
            <person name="Xu W.Q."/>
            <person name="Ren C.Q."/>
            <person name="Zhang X.Y."/>
            <person name="Comes H.P."/>
            <person name="Liu X.H."/>
            <person name="Li Y.G."/>
            <person name="Kettle C.J."/>
            <person name="Jalonen R."/>
            <person name="Gaisberger H."/>
            <person name="Ma Y.Z."/>
            <person name="Qiu Y.X."/>
        </authorList>
    </citation>
    <scope>NUCLEOTIDE SEQUENCE [LARGE SCALE GENOMIC DNA]</scope>
    <source>
        <strain evidence="1">Hangzhou</strain>
    </source>
</reference>
<evidence type="ECO:0000313" key="1">
    <source>
        <dbReference type="EMBL" id="KAK9282852.1"/>
    </source>
</evidence>
<accession>A0AAP0RQJ3</accession>
<dbReference type="EMBL" id="JBBPBK010000006">
    <property type="protein sequence ID" value="KAK9282852.1"/>
    <property type="molecule type" value="Genomic_DNA"/>
</dbReference>
<evidence type="ECO:0000313" key="2">
    <source>
        <dbReference type="Proteomes" id="UP001415857"/>
    </source>
</evidence>
<comment type="caution">
    <text evidence="1">The sequence shown here is derived from an EMBL/GenBank/DDBJ whole genome shotgun (WGS) entry which is preliminary data.</text>
</comment>
<protein>
    <submittedName>
        <fullName evidence="1">Uncharacterized protein</fullName>
    </submittedName>
</protein>
<organism evidence="1 2">
    <name type="scientific">Liquidambar formosana</name>
    <name type="common">Formosan gum</name>
    <dbReference type="NCBI Taxonomy" id="63359"/>
    <lineage>
        <taxon>Eukaryota</taxon>
        <taxon>Viridiplantae</taxon>
        <taxon>Streptophyta</taxon>
        <taxon>Embryophyta</taxon>
        <taxon>Tracheophyta</taxon>
        <taxon>Spermatophyta</taxon>
        <taxon>Magnoliopsida</taxon>
        <taxon>eudicotyledons</taxon>
        <taxon>Gunneridae</taxon>
        <taxon>Pentapetalae</taxon>
        <taxon>Saxifragales</taxon>
        <taxon>Altingiaceae</taxon>
        <taxon>Liquidambar</taxon>
    </lineage>
</organism>
<proteinExistence type="predicted"/>
<keyword evidence="2" id="KW-1185">Reference proteome</keyword>
<name>A0AAP0RQJ3_LIQFO</name>